<feature type="modified residue" description="4-aspartylphosphate" evidence="2">
    <location>
        <position position="690"/>
    </location>
</feature>
<evidence type="ECO:0000256" key="2">
    <source>
        <dbReference type="PROSITE-ProRule" id="PRU00169"/>
    </source>
</evidence>
<dbReference type="OMA" id="FFHNAVQ"/>
<dbReference type="AlphaFoldDB" id="A0A8S1PZ24"/>
<evidence type="ECO:0000313" key="5">
    <source>
        <dbReference type="EMBL" id="CAD8108470.1"/>
    </source>
</evidence>
<sequence>MSQKTTQFYIMFGAIVLLDMINSILVNEISIIVCNSLILLFSIIHYFLKIKIKKSEELLIIILFFHNAVQIYYYGMKSIWFLIYLLQIFKQEKHNQILKYCKFIQLTINIIIYSIQYDGQLNFAYFQQLNYCIVILVYQIFNQNEQDSNIQIAENLIIQEIKQLIIFKIFDHKFNELSKTTSKFNYNYLQMTTNQSNDNQNFQIKAYLDKEQASTPQNQFGWKPSIVFNDYQKFIEHIQNLENLDSQYHYIATQIDQEKKIKTKYNIIYKKFGRKDFIIIAFIKIDNFHQKQMRWKFNKFKKYFYDIFAHKLKTPLNASLGFLSSAYNYTEMDNNIKQNYIKPAYINSKLQYFQISDLLEFLNPQCDQITIQYYKINMKSFLYTLNELIESQCQNKKILFSIFVENIPLNNIDKFYILSDLLKLERVLYNLLNLTYRYTPQNGQITLNVYIDKQNSEVIFIINVSEFLFNNEELLNINQWIQSQMEFQYKKKSISIKKEIKLSLEITNHLINILNDYEQHLQISSSDQGTEFKFKLIIKENKTTDGSLEQFTIGFMLKQKSKKTVKNEINNDQKHNNSILIKPKSLSLFNSSKVIREPSANTPIIYPINQPKTFKTPSTLKRVRSSFANKILMDFDQKILIVDDEPFNHDTLILMMKNMGYKQFLKAYNGQQAIDLVKEKQGEISIIIMDLDMPIMGGMEATRILVDMMLNQKLDYIPIIGCTAHDDKETIDKCIQVGMLYVVMKPVFVKTLREAFQQITNIEDGRKRSLVCFTSQLQI</sequence>
<evidence type="ECO:0000313" key="6">
    <source>
        <dbReference type="Proteomes" id="UP000688137"/>
    </source>
</evidence>
<accession>A0A8S1PZ24</accession>
<keyword evidence="3" id="KW-0472">Membrane</keyword>
<proteinExistence type="predicted"/>
<feature type="transmembrane region" description="Helical" evidence="3">
    <location>
        <begin position="30"/>
        <end position="48"/>
    </location>
</feature>
<organism evidence="5 6">
    <name type="scientific">Paramecium primaurelia</name>
    <dbReference type="NCBI Taxonomy" id="5886"/>
    <lineage>
        <taxon>Eukaryota</taxon>
        <taxon>Sar</taxon>
        <taxon>Alveolata</taxon>
        <taxon>Ciliophora</taxon>
        <taxon>Intramacronucleata</taxon>
        <taxon>Oligohymenophorea</taxon>
        <taxon>Peniculida</taxon>
        <taxon>Parameciidae</taxon>
        <taxon>Paramecium</taxon>
    </lineage>
</organism>
<reference evidence="5" key="1">
    <citation type="submission" date="2021-01" db="EMBL/GenBank/DDBJ databases">
        <authorList>
            <consortium name="Genoscope - CEA"/>
            <person name="William W."/>
        </authorList>
    </citation>
    <scope>NUCLEOTIDE SEQUENCE</scope>
</reference>
<feature type="transmembrane region" description="Helical" evidence="3">
    <location>
        <begin position="60"/>
        <end position="86"/>
    </location>
</feature>
<dbReference type="PROSITE" id="PS50110">
    <property type="entry name" value="RESPONSE_REGULATORY"/>
    <property type="match status" value="1"/>
</dbReference>
<keyword evidence="3" id="KW-0812">Transmembrane</keyword>
<comment type="caution">
    <text evidence="5">The sequence shown here is derived from an EMBL/GenBank/DDBJ whole genome shotgun (WGS) entry which is preliminary data.</text>
</comment>
<dbReference type="CDD" id="cd17546">
    <property type="entry name" value="REC_hyHK_CKI1_RcsC-like"/>
    <property type="match status" value="1"/>
</dbReference>
<gene>
    <name evidence="5" type="ORF">PPRIM_AZ9-3.1.T1370076</name>
</gene>
<dbReference type="Proteomes" id="UP000688137">
    <property type="component" value="Unassembled WGS sequence"/>
</dbReference>
<dbReference type="InterPro" id="IPR050956">
    <property type="entry name" value="2C_system_His_kinase"/>
</dbReference>
<dbReference type="InterPro" id="IPR001789">
    <property type="entry name" value="Sig_transdc_resp-reg_receiver"/>
</dbReference>
<keyword evidence="6" id="KW-1185">Reference proteome</keyword>
<dbReference type="SMART" id="SM00448">
    <property type="entry name" value="REC"/>
    <property type="match status" value="1"/>
</dbReference>
<name>A0A8S1PZ24_PARPR</name>
<evidence type="ECO:0000259" key="4">
    <source>
        <dbReference type="PROSITE" id="PS50110"/>
    </source>
</evidence>
<dbReference type="PANTHER" id="PTHR43719">
    <property type="entry name" value="TWO-COMPONENT HISTIDINE KINASE"/>
    <property type="match status" value="1"/>
</dbReference>
<keyword evidence="1 2" id="KW-0597">Phosphoprotein</keyword>
<feature type="domain" description="Response regulatory" evidence="4">
    <location>
        <begin position="638"/>
        <end position="760"/>
    </location>
</feature>
<dbReference type="Pfam" id="PF00072">
    <property type="entry name" value="Response_reg"/>
    <property type="match status" value="1"/>
</dbReference>
<keyword evidence="3" id="KW-1133">Transmembrane helix</keyword>
<dbReference type="PANTHER" id="PTHR43719:SF28">
    <property type="entry name" value="PEROXIDE STRESS-ACTIVATED HISTIDINE KINASE MAK1-RELATED"/>
    <property type="match status" value="1"/>
</dbReference>
<feature type="transmembrane region" description="Helical" evidence="3">
    <location>
        <begin position="7"/>
        <end position="24"/>
    </location>
</feature>
<evidence type="ECO:0000256" key="1">
    <source>
        <dbReference type="ARBA" id="ARBA00022553"/>
    </source>
</evidence>
<evidence type="ECO:0000256" key="3">
    <source>
        <dbReference type="SAM" id="Phobius"/>
    </source>
</evidence>
<dbReference type="GO" id="GO:0000160">
    <property type="term" value="P:phosphorelay signal transduction system"/>
    <property type="evidence" value="ECO:0007669"/>
    <property type="project" value="InterPro"/>
</dbReference>
<protein>
    <recommendedName>
        <fullName evidence="4">Response regulatory domain-containing protein</fullName>
    </recommendedName>
</protein>
<dbReference type="EMBL" id="CAJJDM010000140">
    <property type="protein sequence ID" value="CAD8108470.1"/>
    <property type="molecule type" value="Genomic_DNA"/>
</dbReference>